<evidence type="ECO:0000256" key="2">
    <source>
        <dbReference type="ARBA" id="ARBA00034778"/>
    </source>
</evidence>
<dbReference type="SUPFAM" id="SSF56784">
    <property type="entry name" value="HAD-like"/>
    <property type="match status" value="1"/>
</dbReference>
<dbReference type="GO" id="GO:0000287">
    <property type="term" value="F:magnesium ion binding"/>
    <property type="evidence" value="ECO:0007669"/>
    <property type="project" value="TreeGrafter"/>
</dbReference>
<comment type="cofactor">
    <cofactor evidence="1">
        <name>Mg(2+)</name>
        <dbReference type="ChEBI" id="CHEBI:18420"/>
    </cofactor>
</comment>
<dbReference type="EMBL" id="JFAD01000007">
    <property type="protein sequence ID" value="EXU61430.1"/>
    <property type="molecule type" value="Genomic_DNA"/>
</dbReference>
<dbReference type="InterPro" id="IPR006379">
    <property type="entry name" value="HAD-SF_hydro_IIB"/>
</dbReference>
<comment type="similarity">
    <text evidence="2">Belongs to the HAD-like hydrolase superfamily. Cof family.</text>
</comment>
<evidence type="ECO:0000313" key="3">
    <source>
        <dbReference type="EMBL" id="EXU61430.1"/>
    </source>
</evidence>
<evidence type="ECO:0000256" key="1">
    <source>
        <dbReference type="ARBA" id="ARBA00001946"/>
    </source>
</evidence>
<dbReference type="GO" id="GO:0005829">
    <property type="term" value="C:cytosol"/>
    <property type="evidence" value="ECO:0007669"/>
    <property type="project" value="TreeGrafter"/>
</dbReference>
<dbReference type="InterPro" id="IPR036412">
    <property type="entry name" value="HAD-like_sf"/>
</dbReference>
<sequence length="267" mass="30403">MVKKLIFSDIDGTLYCGDFSVDKETIDFLKNNKDNFTLILNTGNPLGSRILQTAKLLDIRYVLTSNGALFSDLKEDRHTLIHGPISQKSQEFVFKIAKDLDMQLNFWTSQKYFSFNFKEQNYSYFNYPLLDPENEVFFTDTPQKDVIKLELIGSSQTLEKAYKLLEEDDDLEGVLINNISIEIGKKGTNKGSAVEFVAKSFGIDVQKTMTIGDSPNDISMLEKTNFSYAMANGYEIVKKTAKLHTSACNQQGLVYAIKDFLYRTKFD</sequence>
<name>A0A014MIQ0_9BACT</name>
<dbReference type="eggNOG" id="COG0561">
    <property type="taxonomic scope" value="Bacteria"/>
</dbReference>
<dbReference type="STRING" id="1188239.MOVI_0500"/>
<accession>A0A014MIQ0</accession>
<dbReference type="PANTHER" id="PTHR10000:SF8">
    <property type="entry name" value="HAD SUPERFAMILY HYDROLASE-LIKE, TYPE 3"/>
    <property type="match status" value="1"/>
</dbReference>
<reference evidence="3 4" key="1">
    <citation type="submission" date="2014-03" db="EMBL/GenBank/DDBJ databases">
        <title>Genome sequence of Mycoplasma ovipneumoniae strain 14811.</title>
        <authorList>
            <person name="Sirand-Pugnet P."/>
            <person name="Breton M."/>
            <person name="Dordet-Frisoni E."/>
            <person name="Baranowski E."/>
            <person name="Barre A."/>
            <person name="Couture C."/>
            <person name="Dupuy V."/>
            <person name="Gaurivaud P."/>
            <person name="Jacob D."/>
            <person name="Lemaitre C."/>
            <person name="Manso-Silvan L."/>
            <person name="Nikolski M."/>
            <person name="Nouvel L.-X."/>
            <person name="Poumarat F."/>
            <person name="Tardy F."/>
            <person name="Thebault P."/>
            <person name="Theil S."/>
            <person name="Citti C."/>
            <person name="Thiaucourt F."/>
            <person name="Blanchard A."/>
        </authorList>
    </citation>
    <scope>NUCLEOTIDE SEQUENCE [LARGE SCALE GENOMIC DNA]</scope>
    <source>
        <strain evidence="3 4">14811</strain>
    </source>
</reference>
<dbReference type="Proteomes" id="UP000020977">
    <property type="component" value="Unassembled WGS sequence"/>
</dbReference>
<protein>
    <submittedName>
        <fullName evidence="3">Uncharacterized protein</fullName>
    </submittedName>
</protein>
<dbReference type="InterPro" id="IPR000150">
    <property type="entry name" value="Cof"/>
</dbReference>
<organism evidence="3 4">
    <name type="scientific">Mesomycoplasma ovipneumoniae 14811</name>
    <dbReference type="NCBI Taxonomy" id="1188239"/>
    <lineage>
        <taxon>Bacteria</taxon>
        <taxon>Bacillati</taxon>
        <taxon>Mycoplasmatota</taxon>
        <taxon>Mycoplasmoidales</taxon>
        <taxon>Metamycoplasmataceae</taxon>
        <taxon>Mesomycoplasma</taxon>
    </lineage>
</organism>
<dbReference type="InterPro" id="IPR023214">
    <property type="entry name" value="HAD_sf"/>
</dbReference>
<comment type="caution">
    <text evidence="3">The sequence shown here is derived from an EMBL/GenBank/DDBJ whole genome shotgun (WGS) entry which is preliminary data.</text>
</comment>
<dbReference type="AlphaFoldDB" id="A0A014MIQ0"/>
<gene>
    <name evidence="3" type="ORF">MOVI_0500</name>
</gene>
<dbReference type="PANTHER" id="PTHR10000">
    <property type="entry name" value="PHOSPHOSERINE PHOSPHATASE"/>
    <property type="match status" value="1"/>
</dbReference>
<dbReference type="Pfam" id="PF08282">
    <property type="entry name" value="Hydrolase_3"/>
    <property type="match status" value="1"/>
</dbReference>
<evidence type="ECO:0000313" key="4">
    <source>
        <dbReference type="Proteomes" id="UP000020977"/>
    </source>
</evidence>
<dbReference type="RefSeq" id="WP_044283909.1">
    <property type="nucleotide sequence ID" value="NZ_JFAD01000007.1"/>
</dbReference>
<dbReference type="Gene3D" id="3.40.50.1000">
    <property type="entry name" value="HAD superfamily/HAD-like"/>
    <property type="match status" value="1"/>
</dbReference>
<proteinExistence type="inferred from homology"/>
<dbReference type="NCBIfam" id="TIGR00099">
    <property type="entry name" value="Cof-subfamily"/>
    <property type="match status" value="1"/>
</dbReference>
<dbReference type="PATRIC" id="fig|1188239.3.peg.165"/>
<dbReference type="GO" id="GO:0016791">
    <property type="term" value="F:phosphatase activity"/>
    <property type="evidence" value="ECO:0007669"/>
    <property type="project" value="TreeGrafter"/>
</dbReference>
<dbReference type="NCBIfam" id="TIGR01484">
    <property type="entry name" value="HAD-SF-IIB"/>
    <property type="match status" value="1"/>
</dbReference>
<dbReference type="Gene3D" id="3.30.1240.10">
    <property type="match status" value="1"/>
</dbReference>